<name>X1TDL2_9ZZZZ</name>
<comment type="caution">
    <text evidence="1">The sequence shown here is derived from an EMBL/GenBank/DDBJ whole genome shotgun (WGS) entry which is preliminary data.</text>
</comment>
<gene>
    <name evidence="1" type="ORF">S12H4_12648</name>
</gene>
<protein>
    <submittedName>
        <fullName evidence="1">Uncharacterized protein</fullName>
    </submittedName>
</protein>
<evidence type="ECO:0000313" key="1">
    <source>
        <dbReference type="EMBL" id="GAI85675.1"/>
    </source>
</evidence>
<dbReference type="AlphaFoldDB" id="X1TDL2"/>
<organism evidence="1">
    <name type="scientific">marine sediment metagenome</name>
    <dbReference type="NCBI Taxonomy" id="412755"/>
    <lineage>
        <taxon>unclassified sequences</taxon>
        <taxon>metagenomes</taxon>
        <taxon>ecological metagenomes</taxon>
    </lineage>
</organism>
<sequence length="152" mass="17870">MGEYFGYGPSHINGLGFRTKGERPVTFSKSVLNEEEEYYFDEYGVKRRKKGITELQDIDVEEVSFVDSPVVRKKFMIIKGDDKKVDRCEWTTVQNQIFGYTEDDLAMVNDEDIEIEKSSPDDKWPSLSRQFNLNKQRLERTYEEYAVAERLV</sequence>
<accession>X1TDL2</accession>
<dbReference type="EMBL" id="BARW01006045">
    <property type="protein sequence ID" value="GAI85675.1"/>
    <property type="molecule type" value="Genomic_DNA"/>
</dbReference>
<proteinExistence type="predicted"/>
<reference evidence="1" key="1">
    <citation type="journal article" date="2014" name="Front. Microbiol.">
        <title>High frequency of phylogenetically diverse reductive dehalogenase-homologous genes in deep subseafloor sedimentary metagenomes.</title>
        <authorList>
            <person name="Kawai M."/>
            <person name="Futagami T."/>
            <person name="Toyoda A."/>
            <person name="Takaki Y."/>
            <person name="Nishi S."/>
            <person name="Hori S."/>
            <person name="Arai W."/>
            <person name="Tsubouchi T."/>
            <person name="Morono Y."/>
            <person name="Uchiyama I."/>
            <person name="Ito T."/>
            <person name="Fujiyama A."/>
            <person name="Inagaki F."/>
            <person name="Takami H."/>
        </authorList>
    </citation>
    <scope>NUCLEOTIDE SEQUENCE</scope>
    <source>
        <strain evidence="1">Expedition CK06-06</strain>
    </source>
</reference>